<proteinExistence type="predicted"/>
<evidence type="ECO:0008006" key="2">
    <source>
        <dbReference type="Google" id="ProtNLM"/>
    </source>
</evidence>
<feature type="non-terminal residue" evidence="1">
    <location>
        <position position="254"/>
    </location>
</feature>
<reference evidence="1" key="1">
    <citation type="journal article" date="2014" name="Front. Microbiol.">
        <title>High frequency of phylogenetically diverse reductive dehalogenase-homologous genes in deep subseafloor sedimentary metagenomes.</title>
        <authorList>
            <person name="Kawai M."/>
            <person name="Futagami T."/>
            <person name="Toyoda A."/>
            <person name="Takaki Y."/>
            <person name="Nishi S."/>
            <person name="Hori S."/>
            <person name="Arai W."/>
            <person name="Tsubouchi T."/>
            <person name="Morono Y."/>
            <person name="Uchiyama I."/>
            <person name="Ito T."/>
            <person name="Fujiyama A."/>
            <person name="Inagaki F."/>
            <person name="Takami H."/>
        </authorList>
    </citation>
    <scope>NUCLEOTIDE SEQUENCE</scope>
    <source>
        <strain evidence="1">Expedition CK06-06</strain>
    </source>
</reference>
<evidence type="ECO:0000313" key="1">
    <source>
        <dbReference type="EMBL" id="GAJ11794.1"/>
    </source>
</evidence>
<accession>X1U2N8</accession>
<name>X1U2N8_9ZZZZ</name>
<organism evidence="1">
    <name type="scientific">marine sediment metagenome</name>
    <dbReference type="NCBI Taxonomy" id="412755"/>
    <lineage>
        <taxon>unclassified sequences</taxon>
        <taxon>metagenomes</taxon>
        <taxon>ecological metagenomes</taxon>
    </lineage>
</organism>
<protein>
    <recommendedName>
        <fullName evidence="2">DUF3160 domain-containing protein</fullName>
    </recommendedName>
</protein>
<comment type="caution">
    <text evidence="1">The sequence shown here is derived from an EMBL/GenBank/DDBJ whole genome shotgun (WGS) entry which is preliminary data.</text>
</comment>
<dbReference type="InterPro" id="IPR022601">
    <property type="entry name" value="DUF3160"/>
</dbReference>
<dbReference type="AlphaFoldDB" id="X1U2N8"/>
<sequence length="254" mass="27810">AIWVFGLCSAMIGVALFGCTSDTRNDAQANQQPGPATAQDVGSKPGLAQYYEPHDVEFTANASGYQLPLDPSKVVNESALRRLSTEAQQLLGQNGFVVTAAGPKEDMADVYDDIEGSNMPVYVTADSLLHVYHIQFDETLKDIEEREFYDDLVTLSRALRDDSRTKYRELSGDLKEAAGRNWAFFFVGWLLLNPLSSEGPSQSVYEQCRAELQLIEAHQGFAASPLFKYKGGLLAVCPARALHAQRGAEALLQG</sequence>
<dbReference type="Pfam" id="PF11369">
    <property type="entry name" value="DUF3160"/>
    <property type="match status" value="1"/>
</dbReference>
<dbReference type="EMBL" id="BARW01028334">
    <property type="protein sequence ID" value="GAJ11794.1"/>
    <property type="molecule type" value="Genomic_DNA"/>
</dbReference>
<gene>
    <name evidence="1" type="ORF">S12H4_45768</name>
</gene>
<feature type="non-terminal residue" evidence="1">
    <location>
        <position position="1"/>
    </location>
</feature>